<accession>A0A2Z3GXC9</accession>
<evidence type="ECO:0000259" key="1">
    <source>
        <dbReference type="PROSITE" id="PS50011"/>
    </source>
</evidence>
<evidence type="ECO:0000313" key="3">
    <source>
        <dbReference type="Proteomes" id="UP000245802"/>
    </source>
</evidence>
<dbReference type="SMART" id="SM00220">
    <property type="entry name" value="S_TKc"/>
    <property type="match status" value="1"/>
</dbReference>
<keyword evidence="3" id="KW-1185">Reference proteome</keyword>
<reference evidence="2 3" key="1">
    <citation type="submission" date="2018-01" db="EMBL/GenBank/DDBJ databases">
        <title>G. obscuriglobus.</title>
        <authorList>
            <person name="Franke J."/>
            <person name="Blomberg W."/>
            <person name="Selmecki A."/>
        </authorList>
    </citation>
    <scope>NUCLEOTIDE SEQUENCE [LARGE SCALE GENOMIC DNA]</scope>
    <source>
        <strain evidence="2 3">DSM 5831</strain>
    </source>
</reference>
<dbReference type="GO" id="GO:0004674">
    <property type="term" value="F:protein serine/threonine kinase activity"/>
    <property type="evidence" value="ECO:0007669"/>
    <property type="project" value="TreeGrafter"/>
</dbReference>
<dbReference type="InterPro" id="IPR000719">
    <property type="entry name" value="Prot_kinase_dom"/>
</dbReference>
<feature type="domain" description="Protein kinase" evidence="1">
    <location>
        <begin position="156"/>
        <end position="427"/>
    </location>
</feature>
<dbReference type="Proteomes" id="UP000245802">
    <property type="component" value="Chromosome"/>
</dbReference>
<evidence type="ECO:0000313" key="2">
    <source>
        <dbReference type="EMBL" id="AWM39139.1"/>
    </source>
</evidence>
<dbReference type="Pfam" id="PF00069">
    <property type="entry name" value="Pkinase"/>
    <property type="match status" value="1"/>
</dbReference>
<dbReference type="PANTHER" id="PTHR44329">
    <property type="entry name" value="SERINE/THREONINE-PROTEIN KINASE TNNI3K-RELATED"/>
    <property type="match status" value="1"/>
</dbReference>
<dbReference type="InterPro" id="IPR051681">
    <property type="entry name" value="Ser/Thr_Kinases-Pseudokinases"/>
</dbReference>
<dbReference type="GO" id="GO:0005524">
    <property type="term" value="F:ATP binding"/>
    <property type="evidence" value="ECO:0007669"/>
    <property type="project" value="InterPro"/>
</dbReference>
<dbReference type="OrthoDB" id="9788659at2"/>
<dbReference type="PANTHER" id="PTHR44329:SF289">
    <property type="entry name" value="SERINE_THREONINE-PROTEIN KINASE VIK"/>
    <property type="match status" value="1"/>
</dbReference>
<dbReference type="Gene3D" id="1.10.510.10">
    <property type="entry name" value="Transferase(Phosphotransferase) domain 1"/>
    <property type="match status" value="1"/>
</dbReference>
<dbReference type="AlphaFoldDB" id="A0A2Z3GXC9"/>
<name>A0A2Z3GXC9_9BACT</name>
<organism evidence="2 3">
    <name type="scientific">Gemmata obscuriglobus</name>
    <dbReference type="NCBI Taxonomy" id="114"/>
    <lineage>
        <taxon>Bacteria</taxon>
        <taxon>Pseudomonadati</taxon>
        <taxon>Planctomycetota</taxon>
        <taxon>Planctomycetia</taxon>
        <taxon>Gemmatales</taxon>
        <taxon>Gemmataceae</taxon>
        <taxon>Gemmata</taxon>
    </lineage>
</organism>
<protein>
    <recommendedName>
        <fullName evidence="1">Protein kinase domain-containing protein</fullName>
    </recommendedName>
</protein>
<gene>
    <name evidence="2" type="ORF">C1280_20555</name>
</gene>
<dbReference type="SUPFAM" id="SSF56112">
    <property type="entry name" value="Protein kinase-like (PK-like)"/>
    <property type="match status" value="1"/>
</dbReference>
<dbReference type="EMBL" id="CP025958">
    <property type="protein sequence ID" value="AWM39139.1"/>
    <property type="molecule type" value="Genomic_DNA"/>
</dbReference>
<sequence>MTRPARELRRNRPALFLSRAPRTARPTANRGVTSLVTTGSNQRSSFTTGQHKMAGLGEKTKSVLESLLDESARIDDTFHPLAKLSDEDWAAMATALDHPWTDENAASLLSKLIEQLSNGPQSPIDCNFIVKFIRAHQNDPDAVIDCINLIPPEGFTIISAMSRTGSQKRVYHAKWKQAQREVVLKRLLGNRTQQELILDRELQSHPLAMRHPNIIATHPLQNVKGDKFLVEEKLPFALNDAWRANGTHEAANLLYDIAQAIAYLHGELALVHGDIKPDNIGQKDGSYILLDFGICRTSCDFTHELSVTGSLRTRAPELFEDGPYPSEPRKFDVWALGATVYKAVTGSFLFIDDNERVPRTSTPAERKAFEGKIRDRMRTQWEQRVRLDSVPDPLRAVLARALVAAPERRATAKELVHLCGQKLGAFLSGIGSGSVAIETELEQLLQHLPRTNAVLRMPAASKQRLRERLRQLRTFSRAARGRESEIDALIELLG</sequence>
<dbReference type="CDD" id="cd00180">
    <property type="entry name" value="PKc"/>
    <property type="match status" value="1"/>
</dbReference>
<dbReference type="InterPro" id="IPR011009">
    <property type="entry name" value="Kinase-like_dom_sf"/>
</dbReference>
<dbReference type="PROSITE" id="PS50011">
    <property type="entry name" value="PROTEIN_KINASE_DOM"/>
    <property type="match status" value="1"/>
</dbReference>
<proteinExistence type="predicted"/>
<dbReference type="KEGG" id="gog:C1280_20555"/>